<organism evidence="2 3">
    <name type="scientific">Prunus armeniaca</name>
    <name type="common">Apricot</name>
    <name type="synonym">Armeniaca vulgaris</name>
    <dbReference type="NCBI Taxonomy" id="36596"/>
    <lineage>
        <taxon>Eukaryota</taxon>
        <taxon>Viridiplantae</taxon>
        <taxon>Streptophyta</taxon>
        <taxon>Embryophyta</taxon>
        <taxon>Tracheophyta</taxon>
        <taxon>Spermatophyta</taxon>
        <taxon>Magnoliopsida</taxon>
        <taxon>eudicotyledons</taxon>
        <taxon>Gunneridae</taxon>
        <taxon>Pentapetalae</taxon>
        <taxon>rosids</taxon>
        <taxon>fabids</taxon>
        <taxon>Rosales</taxon>
        <taxon>Rosaceae</taxon>
        <taxon>Amygdaloideae</taxon>
        <taxon>Amygdaleae</taxon>
        <taxon>Prunus</taxon>
    </lineage>
</organism>
<sequence length="61" mass="6572">MRNSGEGFSSDKMKETGMPTHDQVAGSSLNKSSTTVGVSGNAIFPSIGIPGYQSENWYWLM</sequence>
<keyword evidence="3" id="KW-1185">Reference proteome</keyword>
<reference evidence="3" key="1">
    <citation type="journal article" date="2020" name="Genome Biol.">
        <title>Gamete binning: chromosome-level and haplotype-resolved genome assembly enabled by high-throughput single-cell sequencing of gamete genomes.</title>
        <authorList>
            <person name="Campoy J.A."/>
            <person name="Sun H."/>
            <person name="Goel M."/>
            <person name="Jiao W.-B."/>
            <person name="Folz-Donahue K."/>
            <person name="Wang N."/>
            <person name="Rubio M."/>
            <person name="Liu C."/>
            <person name="Kukat C."/>
            <person name="Ruiz D."/>
            <person name="Huettel B."/>
            <person name="Schneeberger K."/>
        </authorList>
    </citation>
    <scope>NUCLEOTIDE SEQUENCE [LARGE SCALE GENOMIC DNA]</scope>
    <source>
        <strain evidence="3">cv. Rojo Pasion</strain>
    </source>
</reference>
<dbReference type="EMBL" id="CAEKKB010000002">
    <property type="protein sequence ID" value="CAB4298637.1"/>
    <property type="molecule type" value="Genomic_DNA"/>
</dbReference>
<evidence type="ECO:0000313" key="2">
    <source>
        <dbReference type="EMBL" id="CAB4298637.1"/>
    </source>
</evidence>
<evidence type="ECO:0000256" key="1">
    <source>
        <dbReference type="SAM" id="MobiDB-lite"/>
    </source>
</evidence>
<protein>
    <submittedName>
        <fullName evidence="2">Uncharacterized protein</fullName>
    </submittedName>
</protein>
<feature type="region of interest" description="Disordered" evidence="1">
    <location>
        <begin position="1"/>
        <end position="32"/>
    </location>
</feature>
<proteinExistence type="predicted"/>
<evidence type="ECO:0000313" key="3">
    <source>
        <dbReference type="Proteomes" id="UP000507245"/>
    </source>
</evidence>
<dbReference type="AlphaFoldDB" id="A0A6J5WFP3"/>
<accession>A0A6J5WFP3</accession>
<gene>
    <name evidence="2" type="ORF">ORAREDHAP_LOCUS11199</name>
</gene>
<dbReference type="Proteomes" id="UP000507245">
    <property type="component" value="Unassembled WGS sequence"/>
</dbReference>
<name>A0A6J5WFP3_PRUAR</name>